<dbReference type="RefSeq" id="WP_080065002.1">
    <property type="nucleotide sequence ID" value="NZ_MZGX01000016.1"/>
</dbReference>
<reference evidence="10 11" key="1">
    <citation type="submission" date="2017-03" db="EMBL/GenBank/DDBJ databases">
        <title>Genome sequence of Clostridium hungatei DSM 14427.</title>
        <authorList>
            <person name="Poehlein A."/>
            <person name="Daniel R."/>
        </authorList>
    </citation>
    <scope>NUCLEOTIDE SEQUENCE [LARGE SCALE GENOMIC DNA]</scope>
    <source>
        <strain evidence="10 11">DSM 14427</strain>
    </source>
</reference>
<evidence type="ECO:0000256" key="2">
    <source>
        <dbReference type="ARBA" id="ARBA00005988"/>
    </source>
</evidence>
<feature type="signal peptide" evidence="8">
    <location>
        <begin position="1"/>
        <end position="23"/>
    </location>
</feature>
<dbReference type="Gene3D" id="3.40.630.10">
    <property type="entry name" value="Zn peptidases"/>
    <property type="match status" value="1"/>
</dbReference>
<dbReference type="PROSITE" id="PS52035">
    <property type="entry name" value="PEPTIDASE_M14"/>
    <property type="match status" value="1"/>
</dbReference>
<dbReference type="GO" id="GO:0005615">
    <property type="term" value="C:extracellular space"/>
    <property type="evidence" value="ECO:0007669"/>
    <property type="project" value="TreeGrafter"/>
</dbReference>
<dbReference type="SMART" id="SM00631">
    <property type="entry name" value="Zn_pept"/>
    <property type="match status" value="1"/>
</dbReference>
<dbReference type="Proteomes" id="UP000191554">
    <property type="component" value="Unassembled WGS sequence"/>
</dbReference>
<dbReference type="GO" id="GO:0004181">
    <property type="term" value="F:metallocarboxypeptidase activity"/>
    <property type="evidence" value="ECO:0007669"/>
    <property type="project" value="InterPro"/>
</dbReference>
<evidence type="ECO:0000256" key="1">
    <source>
        <dbReference type="ARBA" id="ARBA00001947"/>
    </source>
</evidence>
<dbReference type="GO" id="GO:0006508">
    <property type="term" value="P:proteolysis"/>
    <property type="evidence" value="ECO:0007669"/>
    <property type="project" value="UniProtKB-KW"/>
</dbReference>
<protein>
    <submittedName>
        <fullName evidence="10">Gamma-D-glutamyl-L-diamino acid endopeptidase 1</fullName>
        <ecNumber evidence="10">3.4.19.11</ecNumber>
    </submittedName>
</protein>
<dbReference type="PANTHER" id="PTHR11705:SF143">
    <property type="entry name" value="SLL0236 PROTEIN"/>
    <property type="match status" value="1"/>
</dbReference>
<comment type="cofactor">
    <cofactor evidence="1">
        <name>Zn(2+)</name>
        <dbReference type="ChEBI" id="CHEBI:29105"/>
    </cofactor>
</comment>
<dbReference type="SUPFAM" id="SSF53187">
    <property type="entry name" value="Zn-dependent exopeptidases"/>
    <property type="match status" value="1"/>
</dbReference>
<keyword evidence="3" id="KW-0645">Protease</keyword>
<dbReference type="AlphaFoldDB" id="A0A1V4SIA2"/>
<name>A0A1V4SIA2_RUMHU</name>
<comment type="caution">
    <text evidence="10">The sequence shown here is derived from an EMBL/GenBank/DDBJ whole genome shotgun (WGS) entry which is preliminary data.</text>
</comment>
<evidence type="ECO:0000256" key="6">
    <source>
        <dbReference type="ARBA" id="ARBA00023049"/>
    </source>
</evidence>
<evidence type="ECO:0000256" key="5">
    <source>
        <dbReference type="ARBA" id="ARBA00022833"/>
    </source>
</evidence>
<feature type="chain" id="PRO_5038654190" evidence="8">
    <location>
        <begin position="24"/>
        <end position="408"/>
    </location>
</feature>
<gene>
    <name evidence="10" type="ORF">CLHUN_25580</name>
</gene>
<evidence type="ECO:0000259" key="9">
    <source>
        <dbReference type="PROSITE" id="PS52035"/>
    </source>
</evidence>
<dbReference type="STRING" id="48256.CLHUN_25580"/>
<dbReference type="InterPro" id="IPR000834">
    <property type="entry name" value="Peptidase_M14"/>
</dbReference>
<proteinExistence type="inferred from homology"/>
<keyword evidence="8" id="KW-0732">Signal</keyword>
<dbReference type="Pfam" id="PF00246">
    <property type="entry name" value="Peptidase_M14"/>
    <property type="match status" value="1"/>
</dbReference>
<keyword evidence="6" id="KW-0482">Metalloprotease</keyword>
<evidence type="ECO:0000256" key="8">
    <source>
        <dbReference type="SAM" id="SignalP"/>
    </source>
</evidence>
<evidence type="ECO:0000256" key="3">
    <source>
        <dbReference type="ARBA" id="ARBA00022670"/>
    </source>
</evidence>
<keyword evidence="5" id="KW-0862">Zinc</keyword>
<feature type="domain" description="Peptidase M14" evidence="9">
    <location>
        <begin position="41"/>
        <end position="305"/>
    </location>
</feature>
<dbReference type="PANTHER" id="PTHR11705">
    <property type="entry name" value="PROTEASE FAMILY M14 CARBOXYPEPTIDASE A,B"/>
    <property type="match status" value="1"/>
</dbReference>
<comment type="similarity">
    <text evidence="2 7">Belongs to the peptidase M14 family.</text>
</comment>
<evidence type="ECO:0000256" key="4">
    <source>
        <dbReference type="ARBA" id="ARBA00022801"/>
    </source>
</evidence>
<accession>A0A1V4SIA2</accession>
<evidence type="ECO:0000313" key="10">
    <source>
        <dbReference type="EMBL" id="OPX43619.1"/>
    </source>
</evidence>
<evidence type="ECO:0000256" key="7">
    <source>
        <dbReference type="PROSITE-ProRule" id="PRU01379"/>
    </source>
</evidence>
<dbReference type="EMBL" id="MZGX01000016">
    <property type="protein sequence ID" value="OPX43619.1"/>
    <property type="molecule type" value="Genomic_DNA"/>
</dbReference>
<evidence type="ECO:0000313" key="11">
    <source>
        <dbReference type="Proteomes" id="UP000191554"/>
    </source>
</evidence>
<sequence>MSKQIKFFLLAVIFMFTSFTAYTSVTAKPAYSKTLEQIYKSKDVYKDTETRLNELSRNYSSITYLFKIGQSVQNRNLTVLKVGNGPKKLFINASHHPREYMGTILTLNQIQYILEAYAANKTIDNYNIKKLLDKEVSFYFQPLVNPDGVQICVSGTPSYYFNANKVDLNHNYDALWFKEITSTYSTGEKPFSEPETQAVKALCENIEFDLTMAYHAAGDIIYWYFGQQGADKERDLAYANMLKNLTGYTLVSPANYKSSTSGFKDWCVMKLKIPSFTLEIGGKRGLSKPVEWSWYNSVWDKNRLVPVRTATQLLKQTKFNDDKKTALIFNKSLVVLSQNIVSVDGTSYISLKDAQALDFASLDKAIQEELSASRISLKGLPYLKLDALVGQLGLTCRYDKAVNTYYIQ</sequence>
<dbReference type="EC" id="3.4.19.11" evidence="10"/>
<dbReference type="GO" id="GO:0008270">
    <property type="term" value="F:zinc ion binding"/>
    <property type="evidence" value="ECO:0007669"/>
    <property type="project" value="InterPro"/>
</dbReference>
<dbReference type="OrthoDB" id="9811296at2"/>
<organism evidence="10 11">
    <name type="scientific">Ruminiclostridium hungatei</name>
    <name type="common">Clostridium hungatei</name>
    <dbReference type="NCBI Taxonomy" id="48256"/>
    <lineage>
        <taxon>Bacteria</taxon>
        <taxon>Bacillati</taxon>
        <taxon>Bacillota</taxon>
        <taxon>Clostridia</taxon>
        <taxon>Eubacteriales</taxon>
        <taxon>Oscillospiraceae</taxon>
        <taxon>Ruminiclostridium</taxon>
    </lineage>
</organism>
<keyword evidence="4 10" id="KW-0378">Hydrolase</keyword>
<keyword evidence="11" id="KW-1185">Reference proteome</keyword>
<feature type="active site" description="Proton donor/acceptor" evidence="7">
    <location>
        <position position="279"/>
    </location>
</feature>